<dbReference type="AlphaFoldDB" id="A0A841CJ47"/>
<keyword evidence="1" id="KW-0472">Membrane</keyword>
<name>A0A841CJ47_9PSEU</name>
<feature type="transmembrane region" description="Helical" evidence="1">
    <location>
        <begin position="12"/>
        <end position="31"/>
    </location>
</feature>
<accession>A0A841CJ47</accession>
<evidence type="ECO:0000313" key="2">
    <source>
        <dbReference type="EMBL" id="MBB5957329.1"/>
    </source>
</evidence>
<dbReference type="RefSeq" id="WP_184692236.1">
    <property type="nucleotide sequence ID" value="NZ_JACHJN010000005.1"/>
</dbReference>
<sequence length="124" mass="12687">MTGFTRWRRSCPFTAGVLTTLAGVELIAVIATSTGVLRFSGTGATAGWVLGALLVVAGLTLVCQPALRHFAGAVALVCGLLSLVQTNLGGFLLGFLLAAIGGMLALAWVPIHETSPRADEPAEP</sequence>
<protein>
    <recommendedName>
        <fullName evidence="4">Integral membrane protein</fullName>
    </recommendedName>
</protein>
<dbReference type="InterPro" id="IPR046096">
    <property type="entry name" value="DUF6114"/>
</dbReference>
<keyword evidence="1" id="KW-0812">Transmembrane</keyword>
<comment type="caution">
    <text evidence="2">The sequence shown here is derived from an EMBL/GenBank/DDBJ whole genome shotgun (WGS) entry which is preliminary data.</text>
</comment>
<proteinExistence type="predicted"/>
<feature type="transmembrane region" description="Helical" evidence="1">
    <location>
        <begin position="37"/>
        <end position="59"/>
    </location>
</feature>
<keyword evidence="1" id="KW-1133">Transmembrane helix</keyword>
<gene>
    <name evidence="2" type="ORF">FHS29_003922</name>
</gene>
<dbReference type="Proteomes" id="UP000547510">
    <property type="component" value="Unassembled WGS sequence"/>
</dbReference>
<dbReference type="EMBL" id="JACHJN010000005">
    <property type="protein sequence ID" value="MBB5957329.1"/>
    <property type="molecule type" value="Genomic_DNA"/>
</dbReference>
<evidence type="ECO:0008006" key="4">
    <source>
        <dbReference type="Google" id="ProtNLM"/>
    </source>
</evidence>
<evidence type="ECO:0000313" key="3">
    <source>
        <dbReference type="Proteomes" id="UP000547510"/>
    </source>
</evidence>
<keyword evidence="3" id="KW-1185">Reference proteome</keyword>
<feature type="transmembrane region" description="Helical" evidence="1">
    <location>
        <begin position="90"/>
        <end position="109"/>
    </location>
</feature>
<organism evidence="2 3">
    <name type="scientific">Saccharothrix tamanrassetensis</name>
    <dbReference type="NCBI Taxonomy" id="1051531"/>
    <lineage>
        <taxon>Bacteria</taxon>
        <taxon>Bacillati</taxon>
        <taxon>Actinomycetota</taxon>
        <taxon>Actinomycetes</taxon>
        <taxon>Pseudonocardiales</taxon>
        <taxon>Pseudonocardiaceae</taxon>
        <taxon>Saccharothrix</taxon>
    </lineage>
</organism>
<evidence type="ECO:0000256" key="1">
    <source>
        <dbReference type="SAM" id="Phobius"/>
    </source>
</evidence>
<dbReference type="Pfam" id="PF19609">
    <property type="entry name" value="DUF6114"/>
    <property type="match status" value="1"/>
</dbReference>
<reference evidence="2 3" key="1">
    <citation type="submission" date="2020-08" db="EMBL/GenBank/DDBJ databases">
        <title>Genomic Encyclopedia of Type Strains, Phase III (KMG-III): the genomes of soil and plant-associated and newly described type strains.</title>
        <authorList>
            <person name="Whitman W."/>
        </authorList>
    </citation>
    <scope>NUCLEOTIDE SEQUENCE [LARGE SCALE GENOMIC DNA]</scope>
    <source>
        <strain evidence="2 3">CECT 8640</strain>
    </source>
</reference>